<sequence>METCNQELKRVEDGLKSLLKEQTEKQVEKYSKELQELKNSQNQAIQDHKEQQIKDMKEVRTMLLNLNPNSSPSSGNIGSVPPMLAANALNSMKTAIIPSRSKKEIAYLKSVRPKLTKLELPKFSGVDLHDWLYKCHQYFEFDETPENMKGRIASLHLESRALQWHQNFIKCRVGGEDVSWNEYVIALNIRFGIELHYDPMSELKNLVQLGSVQTYLDKLDQLLNKVILSEEYIMSFFLSMLKDEIRYTIRMFRPMNLQEVVSLAKLQEAAVENAYKNGRMVHRTAPLLPTPKFAAAGNNPSRERIIGGVVR</sequence>
<protein>
    <submittedName>
        <fullName evidence="1">Hemagglutinin stalk domain-containing protein</fullName>
    </submittedName>
</protein>
<name>A0ACB7WTD6_DIOAL</name>
<gene>
    <name evidence="1" type="ORF">IHE45_01G019200</name>
</gene>
<dbReference type="EMBL" id="CM037011">
    <property type="protein sequence ID" value="KAH7691763.1"/>
    <property type="molecule type" value="Genomic_DNA"/>
</dbReference>
<dbReference type="Proteomes" id="UP000827976">
    <property type="component" value="Chromosome 1"/>
</dbReference>
<reference evidence="2" key="1">
    <citation type="journal article" date="2022" name="Nat. Commun.">
        <title>Chromosome evolution and the genetic basis of agronomically important traits in greater yam.</title>
        <authorList>
            <person name="Bredeson J.V."/>
            <person name="Lyons J.B."/>
            <person name="Oniyinde I.O."/>
            <person name="Okereke N.R."/>
            <person name="Kolade O."/>
            <person name="Nnabue I."/>
            <person name="Nwadili C.O."/>
            <person name="Hribova E."/>
            <person name="Parker M."/>
            <person name="Nwogha J."/>
            <person name="Shu S."/>
            <person name="Carlson J."/>
            <person name="Kariba R."/>
            <person name="Muthemba S."/>
            <person name="Knop K."/>
            <person name="Barton G.J."/>
            <person name="Sherwood A.V."/>
            <person name="Lopez-Montes A."/>
            <person name="Asiedu R."/>
            <person name="Jamnadass R."/>
            <person name="Muchugi A."/>
            <person name="Goodstein D."/>
            <person name="Egesi C.N."/>
            <person name="Featherston J."/>
            <person name="Asfaw A."/>
            <person name="Simpson G.G."/>
            <person name="Dolezel J."/>
            <person name="Hendre P.S."/>
            <person name="Van Deynze A."/>
            <person name="Kumar P.L."/>
            <person name="Obidiegwu J.E."/>
            <person name="Bhattacharjee R."/>
            <person name="Rokhsar D.S."/>
        </authorList>
    </citation>
    <scope>NUCLEOTIDE SEQUENCE [LARGE SCALE GENOMIC DNA]</scope>
    <source>
        <strain evidence="2">cv. TDa95/00328</strain>
    </source>
</reference>
<accession>A0ACB7WTD6</accession>
<evidence type="ECO:0000313" key="1">
    <source>
        <dbReference type="EMBL" id="KAH7691763.1"/>
    </source>
</evidence>
<organism evidence="1 2">
    <name type="scientific">Dioscorea alata</name>
    <name type="common">Purple yam</name>
    <dbReference type="NCBI Taxonomy" id="55571"/>
    <lineage>
        <taxon>Eukaryota</taxon>
        <taxon>Viridiplantae</taxon>
        <taxon>Streptophyta</taxon>
        <taxon>Embryophyta</taxon>
        <taxon>Tracheophyta</taxon>
        <taxon>Spermatophyta</taxon>
        <taxon>Magnoliopsida</taxon>
        <taxon>Liliopsida</taxon>
        <taxon>Dioscoreales</taxon>
        <taxon>Dioscoreaceae</taxon>
        <taxon>Dioscorea</taxon>
    </lineage>
</organism>
<comment type="caution">
    <text evidence="1">The sequence shown here is derived from an EMBL/GenBank/DDBJ whole genome shotgun (WGS) entry which is preliminary data.</text>
</comment>
<proteinExistence type="predicted"/>
<keyword evidence="2" id="KW-1185">Reference proteome</keyword>
<evidence type="ECO:0000313" key="2">
    <source>
        <dbReference type="Proteomes" id="UP000827976"/>
    </source>
</evidence>